<feature type="compositionally biased region" description="Low complexity" evidence="1">
    <location>
        <begin position="204"/>
        <end position="222"/>
    </location>
</feature>
<evidence type="ECO:0000256" key="2">
    <source>
        <dbReference type="SAM" id="Phobius"/>
    </source>
</evidence>
<dbReference type="Proteomes" id="UP001620645">
    <property type="component" value="Unassembled WGS sequence"/>
</dbReference>
<protein>
    <submittedName>
        <fullName evidence="3">Uncharacterized protein</fullName>
    </submittedName>
</protein>
<organism evidence="3 4">
    <name type="scientific">Heterodera schachtii</name>
    <name type="common">Sugarbeet cyst nematode worm</name>
    <name type="synonym">Tylenchus schachtii</name>
    <dbReference type="NCBI Taxonomy" id="97005"/>
    <lineage>
        <taxon>Eukaryota</taxon>
        <taxon>Metazoa</taxon>
        <taxon>Ecdysozoa</taxon>
        <taxon>Nematoda</taxon>
        <taxon>Chromadorea</taxon>
        <taxon>Rhabditida</taxon>
        <taxon>Tylenchina</taxon>
        <taxon>Tylenchomorpha</taxon>
        <taxon>Tylenchoidea</taxon>
        <taxon>Heteroderidae</taxon>
        <taxon>Heteroderinae</taxon>
        <taxon>Heterodera</taxon>
    </lineage>
</organism>
<keyword evidence="4" id="KW-1185">Reference proteome</keyword>
<feature type="compositionally biased region" description="Basic and acidic residues" evidence="1">
    <location>
        <begin position="62"/>
        <end position="72"/>
    </location>
</feature>
<feature type="region of interest" description="Disordered" evidence="1">
    <location>
        <begin position="62"/>
        <end position="109"/>
    </location>
</feature>
<keyword evidence="2" id="KW-0812">Transmembrane</keyword>
<name>A0ABD2K1Z8_HETSC</name>
<evidence type="ECO:0000313" key="4">
    <source>
        <dbReference type="Proteomes" id="UP001620645"/>
    </source>
</evidence>
<feature type="transmembrane region" description="Helical" evidence="2">
    <location>
        <begin position="115"/>
        <end position="137"/>
    </location>
</feature>
<keyword evidence="2" id="KW-1133">Transmembrane helix</keyword>
<reference evidence="3 4" key="1">
    <citation type="submission" date="2024-10" db="EMBL/GenBank/DDBJ databases">
        <authorList>
            <person name="Kim D."/>
        </authorList>
    </citation>
    <scope>NUCLEOTIDE SEQUENCE [LARGE SCALE GENOMIC DNA]</scope>
    <source>
        <strain evidence="3">Taebaek</strain>
    </source>
</reference>
<dbReference type="AlphaFoldDB" id="A0ABD2K1Z8"/>
<comment type="caution">
    <text evidence="3">The sequence shown here is derived from an EMBL/GenBank/DDBJ whole genome shotgun (WGS) entry which is preliminary data.</text>
</comment>
<gene>
    <name evidence="3" type="ORF">niasHS_002632</name>
</gene>
<keyword evidence="2" id="KW-0472">Membrane</keyword>
<accession>A0ABD2K1Z8</accession>
<evidence type="ECO:0000256" key="1">
    <source>
        <dbReference type="SAM" id="MobiDB-lite"/>
    </source>
</evidence>
<feature type="region of interest" description="Disordered" evidence="1">
    <location>
        <begin position="204"/>
        <end position="225"/>
    </location>
</feature>
<proteinExistence type="predicted"/>
<dbReference type="EMBL" id="JBICCN010000056">
    <property type="protein sequence ID" value="KAL3096916.1"/>
    <property type="molecule type" value="Genomic_DNA"/>
</dbReference>
<sequence>MHFIDAPPPSYDQIAAQTTNAVARDSVGYDLSEKIAEQSTVIRVQELEIGKLRRDLGRMKEQMERMEQREDEGQPGGTGGKMTPIPPKLEQTLVQVVTEEEEERRRKRRGRKCDIISGLVCFVALMAVLGLGIYIVLNKPANTLANNLTTNDQPKMEKEVNSSTVAAPKTAPAEEEEGTIVRHFRIIGKANGDNLCWARAVISPPSSSPSSSSFSSSSSSSSDQIRPNHCFVFRRSLDDRRLFCSFSLGHFVSPSFAAFSQNGQFALPAMRRGKAMILLKNRQRLRTFRKGIDTFHTHTLSIEEATQARAICTEQFSLFRRFGGKRREFAGDGQKKAPMAPQTHWTIEMGKAHKMRTLIN</sequence>
<feature type="region of interest" description="Disordered" evidence="1">
    <location>
        <begin position="148"/>
        <end position="174"/>
    </location>
</feature>
<evidence type="ECO:0000313" key="3">
    <source>
        <dbReference type="EMBL" id="KAL3096916.1"/>
    </source>
</evidence>